<dbReference type="Proteomes" id="UP000001950">
    <property type="component" value="Chromosome 1"/>
</dbReference>
<dbReference type="SMART" id="SM00952">
    <property type="entry name" value="RAP"/>
    <property type="match status" value="1"/>
</dbReference>
<dbReference type="GeneID" id="3864442"/>
<dbReference type="EMBL" id="CR940347">
    <property type="protein sequence ID" value="CAI73037.1"/>
    <property type="molecule type" value="Genomic_DNA"/>
</dbReference>
<dbReference type="InParanoid" id="Q4UIQ2"/>
<sequence>MYRFITNLKTIKCNSIYRRFYTPNATSTFLSNAVGELSNDQIIYSFDTLSRSKVRDSNLWDHLCDKIRFNLDTLDSKDLLKIIHSLAKVSHKKLSLLSVINRIILRKHKLIDPRDLTQYLIDLNKLDLLNINTFAPLVSAKIPDDISLFTNFDLCFILHLCSKLQYKDQLILDSICSRFLLNDYNYQELCSDKSLLAMVFRSLSFLQYKNELYKKLLYQGLPSSLYHFGSQELCNSLLSIVVSNLEANFDEQVKDIINSLIDRISERLSSLVEIEVNQLGICLYFLKYNMASFPGRFESLFNSIVELNIIYTPNTSKMQLGRLLDELKLKHKSELKIGPYTLDYAIPKINVAIEVNGYTHFFHNSKELNALTQLKYKILKDMGWNVVGINYYNWKNRNKQSRLDYIVKKITPFLEEKKIGEKYRKRRLVRSENSKNLICNIIVLIIKNIL</sequence>
<dbReference type="AlphaFoldDB" id="Q4UIQ2"/>
<proteinExistence type="predicted"/>
<dbReference type="InterPro" id="IPR011335">
    <property type="entry name" value="Restrct_endonuc-II-like"/>
</dbReference>
<reference evidence="2 3" key="1">
    <citation type="journal article" date="2005" name="Science">
        <title>Genome of the host-cell transforming parasite Theileria annulata compared with T. parva.</title>
        <authorList>
            <person name="Pain A."/>
            <person name="Renauld H."/>
            <person name="Berriman M."/>
            <person name="Murphy L."/>
            <person name="Yeats C.A."/>
            <person name="Weir W."/>
            <person name="Kerhornou A."/>
            <person name="Aslett M."/>
            <person name="Bishop R."/>
            <person name="Bouchier C."/>
            <person name="Cochet M."/>
            <person name="Coulson R.M.R."/>
            <person name="Cronin A."/>
            <person name="de Villiers E.P."/>
            <person name="Fraser A."/>
            <person name="Fosker N."/>
            <person name="Gardner M."/>
            <person name="Goble A."/>
            <person name="Griffiths-Jones S."/>
            <person name="Harris D.E."/>
            <person name="Katzer F."/>
            <person name="Larke N."/>
            <person name="Lord A."/>
            <person name="Maser P."/>
            <person name="McKellar S."/>
            <person name="Mooney P."/>
            <person name="Morton F."/>
            <person name="Nene V."/>
            <person name="O'Neil S."/>
            <person name="Price C."/>
            <person name="Quail M.A."/>
            <person name="Rabbinowitsch E."/>
            <person name="Rawlings N.D."/>
            <person name="Rutter S."/>
            <person name="Saunders D."/>
            <person name="Seeger K."/>
            <person name="Shah T."/>
            <person name="Squares R."/>
            <person name="Squares S."/>
            <person name="Tivey A."/>
            <person name="Walker A.R."/>
            <person name="Woodward J."/>
            <person name="Dobbelaere D.A.E."/>
            <person name="Langsley G."/>
            <person name="Rajandream M.A."/>
            <person name="McKeever D."/>
            <person name="Shiels B."/>
            <person name="Tait A."/>
            <person name="Barrell B.G."/>
            <person name="Hall N."/>
        </authorList>
    </citation>
    <scope>NUCLEOTIDE SEQUENCE [LARGE SCALE GENOMIC DNA]</scope>
    <source>
        <strain evidence="3">Ankara</strain>
    </source>
</reference>
<gene>
    <name evidence="2" type="ORF">TA17070</name>
</gene>
<dbReference type="KEGG" id="tan:TA17070"/>
<name>Q4UIQ2_THEAN</name>
<dbReference type="OrthoDB" id="385235at2759"/>
<dbReference type="GO" id="GO:0006281">
    <property type="term" value="P:DNA repair"/>
    <property type="evidence" value="ECO:0007669"/>
    <property type="project" value="UniProtKB-ARBA"/>
</dbReference>
<evidence type="ECO:0000259" key="1">
    <source>
        <dbReference type="PROSITE" id="PS51286"/>
    </source>
</evidence>
<dbReference type="Pfam" id="PF08373">
    <property type="entry name" value="RAP"/>
    <property type="match status" value="1"/>
</dbReference>
<feature type="domain" description="RAP" evidence="1">
    <location>
        <begin position="351"/>
        <end position="408"/>
    </location>
</feature>
<dbReference type="OMA" id="HYYTFGG"/>
<dbReference type="VEuPathDB" id="PiroplasmaDB:TA17070"/>
<dbReference type="InterPro" id="IPR013584">
    <property type="entry name" value="RAP"/>
</dbReference>
<dbReference type="Gene3D" id="3.40.960.10">
    <property type="entry name" value="VSR Endonuclease"/>
    <property type="match status" value="1"/>
</dbReference>
<protein>
    <recommendedName>
        <fullName evidence="1">RAP domain-containing protein</fullName>
    </recommendedName>
</protein>
<dbReference type="PROSITE" id="PS51286">
    <property type="entry name" value="RAP"/>
    <property type="match status" value="1"/>
</dbReference>
<evidence type="ECO:0000313" key="2">
    <source>
        <dbReference type="EMBL" id="CAI73037.1"/>
    </source>
</evidence>
<accession>Q4UIQ2</accession>
<keyword evidence="3" id="KW-1185">Reference proteome</keyword>
<dbReference type="SUPFAM" id="SSF52980">
    <property type="entry name" value="Restriction endonuclease-like"/>
    <property type="match status" value="1"/>
</dbReference>
<dbReference type="RefSeq" id="XP_953715.1">
    <property type="nucleotide sequence ID" value="XM_948622.1"/>
</dbReference>
<dbReference type="eggNOG" id="ENOG502SC6N">
    <property type="taxonomic scope" value="Eukaryota"/>
</dbReference>
<evidence type="ECO:0000313" key="3">
    <source>
        <dbReference type="Proteomes" id="UP000001950"/>
    </source>
</evidence>
<organism evidence="2 3">
    <name type="scientific">Theileria annulata</name>
    <dbReference type="NCBI Taxonomy" id="5874"/>
    <lineage>
        <taxon>Eukaryota</taxon>
        <taxon>Sar</taxon>
        <taxon>Alveolata</taxon>
        <taxon>Apicomplexa</taxon>
        <taxon>Aconoidasida</taxon>
        <taxon>Piroplasmida</taxon>
        <taxon>Theileriidae</taxon>
        <taxon>Theileria</taxon>
    </lineage>
</organism>